<evidence type="ECO:0008006" key="5">
    <source>
        <dbReference type="Google" id="ProtNLM"/>
    </source>
</evidence>
<accession>A0A9P9WJK3</accession>
<evidence type="ECO:0000256" key="1">
    <source>
        <dbReference type="SAM" id="MobiDB-lite"/>
    </source>
</evidence>
<gene>
    <name evidence="3" type="ORF">JX265_007517</name>
</gene>
<reference evidence="3" key="1">
    <citation type="submission" date="2021-03" db="EMBL/GenBank/DDBJ databases">
        <title>Revisited historic fungal species revealed as producer of novel bioactive compounds through whole genome sequencing and comparative genomics.</title>
        <authorList>
            <person name="Vignolle G.A."/>
            <person name="Hochenegger N."/>
            <person name="Mach R.L."/>
            <person name="Mach-Aigner A.R."/>
            <person name="Javad Rahimi M."/>
            <person name="Salim K.A."/>
            <person name="Chan C.M."/>
            <person name="Lim L.B.L."/>
            <person name="Cai F."/>
            <person name="Druzhinina I.S."/>
            <person name="U'Ren J.M."/>
            <person name="Derntl C."/>
        </authorList>
    </citation>
    <scope>NUCLEOTIDE SEQUENCE</scope>
    <source>
        <strain evidence="3">TUCIM 5799</strain>
    </source>
</reference>
<keyword evidence="2" id="KW-0732">Signal</keyword>
<comment type="caution">
    <text evidence="3">The sequence shown here is derived from an EMBL/GenBank/DDBJ whole genome shotgun (WGS) entry which is preliminary data.</text>
</comment>
<organism evidence="3 4">
    <name type="scientific">Neoarthrinium moseri</name>
    <dbReference type="NCBI Taxonomy" id="1658444"/>
    <lineage>
        <taxon>Eukaryota</taxon>
        <taxon>Fungi</taxon>
        <taxon>Dikarya</taxon>
        <taxon>Ascomycota</taxon>
        <taxon>Pezizomycotina</taxon>
        <taxon>Sordariomycetes</taxon>
        <taxon>Xylariomycetidae</taxon>
        <taxon>Amphisphaeriales</taxon>
        <taxon>Apiosporaceae</taxon>
        <taxon>Neoarthrinium</taxon>
    </lineage>
</organism>
<sequence>MLILLFFLTFSPTALALITVQASVPATAEAAPPPPPTPATTAPVTPAPNPTTLATSFTKHCDLSYCSNGSIWCHYWAGVTGWDISRGPLPGETVTHLGSCTAG</sequence>
<protein>
    <recommendedName>
        <fullName evidence="5">Secreted protein</fullName>
    </recommendedName>
</protein>
<dbReference type="AlphaFoldDB" id="A0A9P9WJK3"/>
<keyword evidence="4" id="KW-1185">Reference proteome</keyword>
<proteinExistence type="predicted"/>
<feature type="chain" id="PRO_5040164050" description="Secreted protein" evidence="2">
    <location>
        <begin position="17"/>
        <end position="103"/>
    </location>
</feature>
<evidence type="ECO:0000313" key="4">
    <source>
        <dbReference type="Proteomes" id="UP000829685"/>
    </source>
</evidence>
<feature type="signal peptide" evidence="2">
    <location>
        <begin position="1"/>
        <end position="16"/>
    </location>
</feature>
<evidence type="ECO:0000256" key="2">
    <source>
        <dbReference type="SAM" id="SignalP"/>
    </source>
</evidence>
<dbReference type="Proteomes" id="UP000829685">
    <property type="component" value="Unassembled WGS sequence"/>
</dbReference>
<feature type="compositionally biased region" description="Low complexity" evidence="1">
    <location>
        <begin position="39"/>
        <end position="48"/>
    </location>
</feature>
<name>A0A9P9WJK3_9PEZI</name>
<feature type="region of interest" description="Disordered" evidence="1">
    <location>
        <begin position="26"/>
        <end position="48"/>
    </location>
</feature>
<evidence type="ECO:0000313" key="3">
    <source>
        <dbReference type="EMBL" id="KAI1866941.1"/>
    </source>
</evidence>
<dbReference type="EMBL" id="JAFIMR010000019">
    <property type="protein sequence ID" value="KAI1866941.1"/>
    <property type="molecule type" value="Genomic_DNA"/>
</dbReference>